<keyword evidence="6 12" id="KW-0067">ATP-binding</keyword>
<dbReference type="PANTHER" id="PTHR43394">
    <property type="entry name" value="ATP-DEPENDENT PERMEASE MDL1, MITOCHONDRIAL"/>
    <property type="match status" value="1"/>
</dbReference>
<dbReference type="SUPFAM" id="SSF90123">
    <property type="entry name" value="ABC transporter transmembrane region"/>
    <property type="match status" value="1"/>
</dbReference>
<evidence type="ECO:0000256" key="9">
    <source>
        <dbReference type="SAM" id="Phobius"/>
    </source>
</evidence>
<feature type="transmembrane region" description="Helical" evidence="9">
    <location>
        <begin position="25"/>
        <end position="50"/>
    </location>
</feature>
<accession>A0AAU7FBD1</accession>
<evidence type="ECO:0000256" key="8">
    <source>
        <dbReference type="ARBA" id="ARBA00023136"/>
    </source>
</evidence>
<keyword evidence="4 9" id="KW-0812">Transmembrane</keyword>
<evidence type="ECO:0000313" key="12">
    <source>
        <dbReference type="EMBL" id="XBM00915.1"/>
    </source>
</evidence>
<proteinExistence type="predicted"/>
<dbReference type="InterPro" id="IPR017871">
    <property type="entry name" value="ABC_transporter-like_CS"/>
</dbReference>
<keyword evidence="2" id="KW-0813">Transport</keyword>
<feature type="transmembrane region" description="Helical" evidence="9">
    <location>
        <begin position="145"/>
        <end position="166"/>
    </location>
</feature>
<organism evidence="12">
    <name type="scientific">Chitinibacter mangrovi</name>
    <dbReference type="NCBI Taxonomy" id="3153927"/>
    <lineage>
        <taxon>Bacteria</taxon>
        <taxon>Pseudomonadati</taxon>
        <taxon>Pseudomonadota</taxon>
        <taxon>Betaproteobacteria</taxon>
        <taxon>Neisseriales</taxon>
        <taxon>Chitinibacteraceae</taxon>
        <taxon>Chitinibacter</taxon>
    </lineage>
</organism>
<dbReference type="KEGG" id="cmav:ABHF33_01120"/>
<evidence type="ECO:0000259" key="10">
    <source>
        <dbReference type="PROSITE" id="PS50893"/>
    </source>
</evidence>
<dbReference type="Gene3D" id="3.40.50.300">
    <property type="entry name" value="P-loop containing nucleotide triphosphate hydrolases"/>
    <property type="match status" value="1"/>
</dbReference>
<evidence type="ECO:0000256" key="2">
    <source>
        <dbReference type="ARBA" id="ARBA00022448"/>
    </source>
</evidence>
<dbReference type="EMBL" id="CP157355">
    <property type="protein sequence ID" value="XBM00915.1"/>
    <property type="molecule type" value="Genomic_DNA"/>
</dbReference>
<dbReference type="RefSeq" id="WP_348945242.1">
    <property type="nucleotide sequence ID" value="NZ_CP157355.1"/>
</dbReference>
<dbReference type="InterPro" id="IPR003593">
    <property type="entry name" value="AAA+_ATPase"/>
</dbReference>
<dbReference type="GO" id="GO:0015421">
    <property type="term" value="F:ABC-type oligopeptide transporter activity"/>
    <property type="evidence" value="ECO:0007669"/>
    <property type="project" value="TreeGrafter"/>
</dbReference>
<dbReference type="FunFam" id="3.40.50.300:FF:000287">
    <property type="entry name" value="Multidrug ABC transporter ATP-binding protein"/>
    <property type="match status" value="1"/>
</dbReference>
<feature type="transmembrane region" description="Helical" evidence="9">
    <location>
        <begin position="172"/>
        <end position="192"/>
    </location>
</feature>
<dbReference type="GO" id="GO:0005524">
    <property type="term" value="F:ATP binding"/>
    <property type="evidence" value="ECO:0007669"/>
    <property type="project" value="UniProtKB-KW"/>
</dbReference>
<dbReference type="Pfam" id="PF00664">
    <property type="entry name" value="ABC_membrane"/>
    <property type="match status" value="1"/>
</dbReference>
<comment type="subcellular location">
    <subcellularLocation>
        <location evidence="1">Cell membrane</location>
        <topology evidence="1">Multi-pass membrane protein</topology>
    </subcellularLocation>
</comment>
<dbReference type="InterPro" id="IPR003439">
    <property type="entry name" value="ABC_transporter-like_ATP-bd"/>
</dbReference>
<name>A0AAU7FBD1_9NEIS</name>
<dbReference type="AlphaFoldDB" id="A0AAU7FBD1"/>
<keyword evidence="5" id="KW-0547">Nucleotide-binding</keyword>
<keyword evidence="7 9" id="KW-1133">Transmembrane helix</keyword>
<dbReference type="InterPro" id="IPR036640">
    <property type="entry name" value="ABC1_TM_sf"/>
</dbReference>
<sequence>MSTEPFHMPLPNQPRAFVMLMLKPFLPWYGLMLLLEALSASCTMLLPYMIGKTVGVVSHAANNPALWHTLLQYVGIFAALNLGELVLSRSAGAIQMHIGPRQRHRITAQLYAWLQYHSHRFFAQQFSGALAHRITETAMSVNQTIWAIHTEFWPITVTFIVASALLFNASPILGGVLIAWIIVYVAMSYILARRAQPLAQRFAAARSTTAGKIVDSVTNLINVRLFAQEEFEREYLQRHLDEELTHANRSNWYTERVRWFQFGSAAILKVGILSFALYLWAQGQIGVGVFVMSTSMSLLIISEARNLSRRFLEVFEYLGNIEHGVSTLLRPHEITNTPNAIAHQVKAGKIEFRDVSFAYQPGRGIFNALNLTIPVGQKVGVVGYSGSGKSTLVSLLLRWYDIQQGQILLDDVPLTTLQLDALHRQISLIPQEPSLFHRSLKENIRYARPDANDAEVETAARRAHAHEFIDRLPEGYEALVGERGVSLSGGQRQRIAIARAMLQNAPILVLDEATSALDSQTERWIQDSLQSLMEDKTVLVIAHRLSTIAHLDRIIVFDRGQIIEDGSHAELLAKRGAYFALWSHQSDGFIPNQLSQVANPPETVAA</sequence>
<dbReference type="PANTHER" id="PTHR43394:SF1">
    <property type="entry name" value="ATP-BINDING CASSETTE SUB-FAMILY B MEMBER 10, MITOCHONDRIAL"/>
    <property type="match status" value="1"/>
</dbReference>
<dbReference type="PROSITE" id="PS00211">
    <property type="entry name" value="ABC_TRANSPORTER_1"/>
    <property type="match status" value="1"/>
</dbReference>
<dbReference type="InterPro" id="IPR011527">
    <property type="entry name" value="ABC1_TM_dom"/>
</dbReference>
<keyword evidence="8 9" id="KW-0472">Membrane</keyword>
<dbReference type="GO" id="GO:0016887">
    <property type="term" value="F:ATP hydrolysis activity"/>
    <property type="evidence" value="ECO:0007669"/>
    <property type="project" value="InterPro"/>
</dbReference>
<dbReference type="SMART" id="SM00382">
    <property type="entry name" value="AAA"/>
    <property type="match status" value="1"/>
</dbReference>
<evidence type="ECO:0000256" key="3">
    <source>
        <dbReference type="ARBA" id="ARBA00022475"/>
    </source>
</evidence>
<feature type="domain" description="ABC transporter" evidence="10">
    <location>
        <begin position="350"/>
        <end position="584"/>
    </location>
</feature>
<evidence type="ECO:0000256" key="6">
    <source>
        <dbReference type="ARBA" id="ARBA00022840"/>
    </source>
</evidence>
<dbReference type="SUPFAM" id="SSF52540">
    <property type="entry name" value="P-loop containing nucleoside triphosphate hydrolases"/>
    <property type="match status" value="1"/>
</dbReference>
<evidence type="ECO:0000256" key="5">
    <source>
        <dbReference type="ARBA" id="ARBA00022741"/>
    </source>
</evidence>
<evidence type="ECO:0000256" key="4">
    <source>
        <dbReference type="ARBA" id="ARBA00022692"/>
    </source>
</evidence>
<dbReference type="Pfam" id="PF00005">
    <property type="entry name" value="ABC_tran"/>
    <property type="match status" value="1"/>
</dbReference>
<dbReference type="InterPro" id="IPR027417">
    <property type="entry name" value="P-loop_NTPase"/>
</dbReference>
<gene>
    <name evidence="12" type="ORF">ABHF33_01120</name>
</gene>
<dbReference type="PROSITE" id="PS50929">
    <property type="entry name" value="ABC_TM1F"/>
    <property type="match status" value="1"/>
</dbReference>
<dbReference type="InterPro" id="IPR039421">
    <property type="entry name" value="Type_1_exporter"/>
</dbReference>
<evidence type="ECO:0000259" key="11">
    <source>
        <dbReference type="PROSITE" id="PS50929"/>
    </source>
</evidence>
<evidence type="ECO:0000256" key="1">
    <source>
        <dbReference type="ARBA" id="ARBA00004651"/>
    </source>
</evidence>
<feature type="domain" description="ABC transmembrane type-1" evidence="11">
    <location>
        <begin position="31"/>
        <end position="309"/>
    </location>
</feature>
<dbReference type="CDD" id="cd07346">
    <property type="entry name" value="ABC_6TM_exporters"/>
    <property type="match status" value="1"/>
</dbReference>
<dbReference type="GO" id="GO:0005886">
    <property type="term" value="C:plasma membrane"/>
    <property type="evidence" value="ECO:0007669"/>
    <property type="project" value="UniProtKB-SubCell"/>
</dbReference>
<dbReference type="PROSITE" id="PS50893">
    <property type="entry name" value="ABC_TRANSPORTER_2"/>
    <property type="match status" value="1"/>
</dbReference>
<feature type="transmembrane region" description="Helical" evidence="9">
    <location>
        <begin position="70"/>
        <end position="87"/>
    </location>
</feature>
<feature type="transmembrane region" description="Helical" evidence="9">
    <location>
        <begin position="259"/>
        <end position="279"/>
    </location>
</feature>
<evidence type="ECO:0000256" key="7">
    <source>
        <dbReference type="ARBA" id="ARBA00022989"/>
    </source>
</evidence>
<dbReference type="Gene3D" id="1.20.1560.10">
    <property type="entry name" value="ABC transporter type 1, transmembrane domain"/>
    <property type="match status" value="1"/>
</dbReference>
<reference evidence="12" key="1">
    <citation type="submission" date="2024-05" db="EMBL/GenBank/DDBJ databases">
        <authorList>
            <person name="Yang L."/>
            <person name="Pan L."/>
        </authorList>
    </citation>
    <scope>NUCLEOTIDE SEQUENCE</scope>
    <source>
        <strain evidence="12">FCG-7</strain>
    </source>
</reference>
<protein>
    <submittedName>
        <fullName evidence="12">ABC transporter ATP-binding protein</fullName>
    </submittedName>
</protein>
<keyword evidence="3" id="KW-1003">Cell membrane</keyword>